<reference evidence="5" key="1">
    <citation type="journal article" date="2020" name="mSystems">
        <title>Genome- and Community-Level Interaction Insights into Carbon Utilization and Element Cycling Functions of Hydrothermarchaeota in Hydrothermal Sediment.</title>
        <authorList>
            <person name="Zhou Z."/>
            <person name="Liu Y."/>
            <person name="Xu W."/>
            <person name="Pan J."/>
            <person name="Luo Z.H."/>
            <person name="Li M."/>
        </authorList>
    </citation>
    <scope>NUCLEOTIDE SEQUENCE [LARGE SCALE GENOMIC DNA]</scope>
    <source>
        <strain evidence="5">SpSt-289</strain>
    </source>
</reference>
<protein>
    <submittedName>
        <fullName evidence="5">Long-chain fatty acid--CoA ligase</fullName>
    </submittedName>
</protein>
<proteinExistence type="inferred from homology"/>
<dbReference type="Pfam" id="PF00501">
    <property type="entry name" value="AMP-binding"/>
    <property type="match status" value="1"/>
</dbReference>
<dbReference type="InterPro" id="IPR020845">
    <property type="entry name" value="AMP-binding_CS"/>
</dbReference>
<accession>A0A7C1JYH0</accession>
<evidence type="ECO:0000313" key="5">
    <source>
        <dbReference type="EMBL" id="HDX31970.1"/>
    </source>
</evidence>
<name>A0A7C1JYH0_9CHLR</name>
<gene>
    <name evidence="5" type="ORF">ENQ20_10850</name>
</gene>
<dbReference type="GO" id="GO:0006631">
    <property type="term" value="P:fatty acid metabolic process"/>
    <property type="evidence" value="ECO:0007669"/>
    <property type="project" value="TreeGrafter"/>
</dbReference>
<organism evidence="5">
    <name type="scientific">Caldilinea aerophila</name>
    <dbReference type="NCBI Taxonomy" id="133453"/>
    <lineage>
        <taxon>Bacteria</taxon>
        <taxon>Bacillati</taxon>
        <taxon>Chloroflexota</taxon>
        <taxon>Caldilineae</taxon>
        <taxon>Caldilineales</taxon>
        <taxon>Caldilineaceae</taxon>
        <taxon>Caldilinea</taxon>
    </lineage>
</organism>
<evidence type="ECO:0000259" key="4">
    <source>
        <dbReference type="Pfam" id="PF13193"/>
    </source>
</evidence>
<feature type="domain" description="AMP-binding enzyme C-terminal" evidence="4">
    <location>
        <begin position="367"/>
        <end position="436"/>
    </location>
</feature>
<dbReference type="Gene3D" id="3.40.50.12780">
    <property type="entry name" value="N-terminal domain of ligase-like"/>
    <property type="match status" value="1"/>
</dbReference>
<dbReference type="InterPro" id="IPR000873">
    <property type="entry name" value="AMP-dep_synth/lig_dom"/>
</dbReference>
<sequence>MDTHLQWLIERMAGWSAEPALIWNDCSTTYGELLDRVRFWNAFLDAHQVAPGEVTTLEGDYSPAAVSLLLALIERRTIVVPLTKAVEAHREEFLEIAQVESLVHIDEQDHWQFTRTGRTADNPLIATLREAGDPGLVLFSSGSTGKSKAALHNFARLLEKFKTPRQRMRTITFLLLDHIGGINTLLYTLSNGGVVISLRNRDPEAVCQAIERHKAEMLPTSPTFLNLLLMSHAYERYDLSSLKLITYGTEVMPESTLTRLHALFPQVKLQQTYGLSELGILRSKSKDSGSLWVKVGGEGFETKVVDGVLWVKAHSAMLGYLNAPSPFDEEGWFNTNDMVEVDGEYIRILGRKTEIINVGGQKVYPAEVESVLLQMENVVDAVVVGEPHPLTGAIVTARVNLAQPEPAQAFRQRMRTFCRERLASYKIPVKVEIVDSEQFNARYKRVRR</sequence>
<dbReference type="PANTHER" id="PTHR43201">
    <property type="entry name" value="ACYL-COA SYNTHETASE"/>
    <property type="match status" value="1"/>
</dbReference>
<dbReference type="EMBL" id="DSMG01000107">
    <property type="protein sequence ID" value="HDX31970.1"/>
    <property type="molecule type" value="Genomic_DNA"/>
</dbReference>
<dbReference type="PANTHER" id="PTHR43201:SF5">
    <property type="entry name" value="MEDIUM-CHAIN ACYL-COA LIGASE ACSF2, MITOCHONDRIAL"/>
    <property type="match status" value="1"/>
</dbReference>
<comment type="caution">
    <text evidence="5">The sequence shown here is derived from an EMBL/GenBank/DDBJ whole genome shotgun (WGS) entry which is preliminary data.</text>
</comment>
<dbReference type="InterPro" id="IPR042099">
    <property type="entry name" value="ANL_N_sf"/>
</dbReference>
<dbReference type="InterPro" id="IPR045851">
    <property type="entry name" value="AMP-bd_C_sf"/>
</dbReference>
<feature type="domain" description="AMP-dependent synthetase/ligase" evidence="3">
    <location>
        <begin position="12"/>
        <end position="283"/>
    </location>
</feature>
<keyword evidence="2 5" id="KW-0436">Ligase</keyword>
<dbReference type="CDD" id="cd04433">
    <property type="entry name" value="AFD_class_I"/>
    <property type="match status" value="1"/>
</dbReference>
<dbReference type="SUPFAM" id="SSF56801">
    <property type="entry name" value="Acetyl-CoA synthetase-like"/>
    <property type="match status" value="1"/>
</dbReference>
<comment type="similarity">
    <text evidence="1">Belongs to the ATP-dependent AMP-binding enzyme family.</text>
</comment>
<evidence type="ECO:0000256" key="2">
    <source>
        <dbReference type="ARBA" id="ARBA00022598"/>
    </source>
</evidence>
<dbReference type="Gene3D" id="3.30.300.30">
    <property type="match status" value="1"/>
</dbReference>
<evidence type="ECO:0000256" key="1">
    <source>
        <dbReference type="ARBA" id="ARBA00006432"/>
    </source>
</evidence>
<dbReference type="InterPro" id="IPR025110">
    <property type="entry name" value="AMP-bd_C"/>
</dbReference>
<dbReference type="GO" id="GO:0031956">
    <property type="term" value="F:medium-chain fatty acid-CoA ligase activity"/>
    <property type="evidence" value="ECO:0007669"/>
    <property type="project" value="TreeGrafter"/>
</dbReference>
<evidence type="ECO:0000259" key="3">
    <source>
        <dbReference type="Pfam" id="PF00501"/>
    </source>
</evidence>
<dbReference type="Pfam" id="PF13193">
    <property type="entry name" value="AMP-binding_C"/>
    <property type="match status" value="1"/>
</dbReference>
<dbReference type="PROSITE" id="PS00455">
    <property type="entry name" value="AMP_BINDING"/>
    <property type="match status" value="1"/>
</dbReference>
<dbReference type="AlphaFoldDB" id="A0A7C1JYH0"/>